<comment type="caution">
    <text evidence="4">The sequence shown here is derived from an EMBL/GenBank/DDBJ whole genome shotgun (WGS) entry which is preliminary data.</text>
</comment>
<dbReference type="PANTHER" id="PTHR31286">
    <property type="entry name" value="GLYCINE-RICH CELL WALL STRUCTURAL PROTEIN 1.8-LIKE"/>
    <property type="match status" value="1"/>
</dbReference>
<evidence type="ECO:0000259" key="3">
    <source>
        <dbReference type="Pfam" id="PF14111"/>
    </source>
</evidence>
<sequence>VRRLPESFWASSSRSVALLMLSVAEAAGGSWVLDVCAWRARSRLGYVECCFERLGTDGLRLARLGVCRLRFCCRGRADGLEGDYGRNWLRLTEDEGQRLVLPRALWHADSAANRLCLVGRLLSSKVPRFEAFCTSLQGMINSVKGMDICQIGGGRFLLRFNHVIDRNRALEACPWSFEKNVIILSGIGEKENPLRVDLDWCKFHVHMHELPLSMMNLGVATLIGNRIGRFRDMDMDDTGCAWGATLHLGVAVNRLPNFCYFCGNLGHIAKYYELQFEEGFVDPGSDSPYGPWLRALLPIRGRGQPSRHDPSVASKPDKNPGTSQPRGAAIFGNFAGQAWSVSTEQGDTAAVRCDGFRADSIESFSPSRLGRQGRAQSDEGVAPVTSVHDEQGLEDTGDGVPVIPTVGGEHVLEAEKGADTSAEFVPSTIPEFELRAAVWAKDRMMARLEGDLITVPLRFIAKGQPSRRGSGRWGRPRGSGRTGSLKRQQRCSV</sequence>
<reference evidence="4" key="2">
    <citation type="journal article" date="2024" name="Plant">
        <title>Genomic evolution and insights into agronomic trait innovations of Sesamum species.</title>
        <authorList>
            <person name="Miao H."/>
            <person name="Wang L."/>
            <person name="Qu L."/>
            <person name="Liu H."/>
            <person name="Sun Y."/>
            <person name="Le M."/>
            <person name="Wang Q."/>
            <person name="Wei S."/>
            <person name="Zheng Y."/>
            <person name="Lin W."/>
            <person name="Duan Y."/>
            <person name="Cao H."/>
            <person name="Xiong S."/>
            <person name="Wang X."/>
            <person name="Wei L."/>
            <person name="Li C."/>
            <person name="Ma Q."/>
            <person name="Ju M."/>
            <person name="Zhao R."/>
            <person name="Li G."/>
            <person name="Mu C."/>
            <person name="Tian Q."/>
            <person name="Mei H."/>
            <person name="Zhang T."/>
            <person name="Gao T."/>
            <person name="Zhang H."/>
        </authorList>
    </citation>
    <scope>NUCLEOTIDE SEQUENCE</scope>
    <source>
        <strain evidence="4">3651</strain>
    </source>
</reference>
<gene>
    <name evidence="4" type="ORF">Salat_1166300</name>
</gene>
<evidence type="ECO:0000256" key="2">
    <source>
        <dbReference type="SAM" id="SignalP"/>
    </source>
</evidence>
<keyword evidence="2" id="KW-0732">Signal</keyword>
<reference evidence="4" key="1">
    <citation type="submission" date="2020-06" db="EMBL/GenBank/DDBJ databases">
        <authorList>
            <person name="Li T."/>
            <person name="Hu X."/>
            <person name="Zhang T."/>
            <person name="Song X."/>
            <person name="Zhang H."/>
            <person name="Dai N."/>
            <person name="Sheng W."/>
            <person name="Hou X."/>
            <person name="Wei L."/>
        </authorList>
    </citation>
    <scope>NUCLEOTIDE SEQUENCE</scope>
    <source>
        <strain evidence="4">3651</strain>
        <tissue evidence="4">Leaf</tissue>
    </source>
</reference>
<feature type="domain" description="DUF4283" evidence="3">
    <location>
        <begin position="111"/>
        <end position="184"/>
    </location>
</feature>
<protein>
    <recommendedName>
        <fullName evidence="3">DUF4283 domain-containing protein</fullName>
    </recommendedName>
</protein>
<proteinExistence type="predicted"/>
<feature type="region of interest" description="Disordered" evidence="1">
    <location>
        <begin position="463"/>
        <end position="493"/>
    </location>
</feature>
<dbReference type="PANTHER" id="PTHR31286:SF167">
    <property type="entry name" value="OS09G0268800 PROTEIN"/>
    <property type="match status" value="1"/>
</dbReference>
<evidence type="ECO:0000313" key="4">
    <source>
        <dbReference type="EMBL" id="KAK4428665.1"/>
    </source>
</evidence>
<evidence type="ECO:0000313" key="5">
    <source>
        <dbReference type="Proteomes" id="UP001293254"/>
    </source>
</evidence>
<dbReference type="AlphaFoldDB" id="A0AAE1YEA4"/>
<dbReference type="InterPro" id="IPR025558">
    <property type="entry name" value="DUF4283"/>
</dbReference>
<dbReference type="Pfam" id="PF14111">
    <property type="entry name" value="DUF4283"/>
    <property type="match status" value="1"/>
</dbReference>
<organism evidence="4 5">
    <name type="scientific">Sesamum alatum</name>
    <dbReference type="NCBI Taxonomy" id="300844"/>
    <lineage>
        <taxon>Eukaryota</taxon>
        <taxon>Viridiplantae</taxon>
        <taxon>Streptophyta</taxon>
        <taxon>Embryophyta</taxon>
        <taxon>Tracheophyta</taxon>
        <taxon>Spermatophyta</taxon>
        <taxon>Magnoliopsida</taxon>
        <taxon>eudicotyledons</taxon>
        <taxon>Gunneridae</taxon>
        <taxon>Pentapetalae</taxon>
        <taxon>asterids</taxon>
        <taxon>lamiids</taxon>
        <taxon>Lamiales</taxon>
        <taxon>Pedaliaceae</taxon>
        <taxon>Sesamum</taxon>
    </lineage>
</organism>
<evidence type="ECO:0000256" key="1">
    <source>
        <dbReference type="SAM" id="MobiDB-lite"/>
    </source>
</evidence>
<feature type="signal peptide" evidence="2">
    <location>
        <begin position="1"/>
        <end position="26"/>
    </location>
</feature>
<keyword evidence="5" id="KW-1185">Reference proteome</keyword>
<feature type="compositionally biased region" description="Basic and acidic residues" evidence="1">
    <location>
        <begin position="306"/>
        <end position="318"/>
    </location>
</feature>
<dbReference type="EMBL" id="JACGWO010000004">
    <property type="protein sequence ID" value="KAK4428665.1"/>
    <property type="molecule type" value="Genomic_DNA"/>
</dbReference>
<name>A0AAE1YEA4_9LAMI</name>
<dbReference type="Proteomes" id="UP001293254">
    <property type="component" value="Unassembled WGS sequence"/>
</dbReference>
<feature type="region of interest" description="Disordered" evidence="1">
    <location>
        <begin position="364"/>
        <end position="399"/>
    </location>
</feature>
<feature type="chain" id="PRO_5042028609" description="DUF4283 domain-containing protein" evidence="2">
    <location>
        <begin position="27"/>
        <end position="493"/>
    </location>
</feature>
<dbReference type="InterPro" id="IPR040256">
    <property type="entry name" value="At4g02000-like"/>
</dbReference>
<accession>A0AAE1YEA4</accession>
<feature type="region of interest" description="Disordered" evidence="1">
    <location>
        <begin position="300"/>
        <end position="328"/>
    </location>
</feature>
<feature type="non-terminal residue" evidence="4">
    <location>
        <position position="1"/>
    </location>
</feature>